<feature type="domain" description="Acyl-CoA oxidase/dehydrogenase middle" evidence="11">
    <location>
        <begin position="170"/>
        <end position="277"/>
    </location>
</feature>
<feature type="domain" description="Acyl-CoA dehydrogenase/oxidase N-terminal" evidence="12">
    <location>
        <begin position="44"/>
        <end position="164"/>
    </location>
</feature>
<reference evidence="14 15" key="1">
    <citation type="submission" date="2020-12" db="EMBL/GenBank/DDBJ databases">
        <title>FDA dAtabase for Regulatory Grade micrObial Sequences (FDA-ARGOS): Supporting development and validation of Infectious Disease Dx tests.</title>
        <authorList>
            <person name="Sproer C."/>
            <person name="Gronow S."/>
            <person name="Severitt S."/>
            <person name="Schroder I."/>
            <person name="Tallon L."/>
            <person name="Sadzewicz L."/>
            <person name="Zhao X."/>
            <person name="Boylan J."/>
            <person name="Ott S."/>
            <person name="Bowen H."/>
            <person name="Vavikolanu K."/>
            <person name="Mehta A."/>
            <person name="Aluvathingal J."/>
            <person name="Nadendla S."/>
            <person name="Lowell S."/>
            <person name="Myers T."/>
            <person name="Yan Y."/>
            <person name="Sichtig H."/>
        </authorList>
    </citation>
    <scope>NUCLEOTIDE SEQUENCE [LARGE SCALE GENOMIC DNA]</scope>
    <source>
        <strain evidence="14 15">FDAARGOS_909</strain>
    </source>
</reference>
<dbReference type="InterPro" id="IPR052166">
    <property type="entry name" value="Diverse_Acyl-CoA_DH"/>
</dbReference>
<evidence type="ECO:0000259" key="13">
    <source>
        <dbReference type="Pfam" id="PF12806"/>
    </source>
</evidence>
<dbReference type="InterPro" id="IPR036250">
    <property type="entry name" value="AcylCo_DH-like_C"/>
</dbReference>
<keyword evidence="3" id="KW-0285">Flavoprotein</keyword>
<dbReference type="InterPro" id="IPR025878">
    <property type="entry name" value="Acyl-CoA_dh-like_C_dom"/>
</dbReference>
<dbReference type="InterPro" id="IPR009100">
    <property type="entry name" value="AcylCoA_DH/oxidase_NM_dom_sf"/>
</dbReference>
<evidence type="ECO:0000256" key="8">
    <source>
        <dbReference type="ARBA" id="ARBA00066694"/>
    </source>
</evidence>
<evidence type="ECO:0000259" key="11">
    <source>
        <dbReference type="Pfam" id="PF02770"/>
    </source>
</evidence>
<protein>
    <recommendedName>
        <fullName evidence="9">3-methylmercaptopropionyl-CoA dehydrogenase</fullName>
        <ecNumber evidence="8">1.3.99.41</ecNumber>
    </recommendedName>
</protein>
<gene>
    <name evidence="14" type="ORF">I6G66_09680</name>
</gene>
<evidence type="ECO:0000313" key="15">
    <source>
        <dbReference type="Proteomes" id="UP000594778"/>
    </source>
</evidence>
<keyword evidence="5" id="KW-0560">Oxidoreductase</keyword>
<dbReference type="InterPro" id="IPR009075">
    <property type="entry name" value="AcylCo_DH/oxidase_C"/>
</dbReference>
<comment type="catalytic activity">
    <reaction evidence="6">
        <text>3-(methylsulfanyl)propanoyl-CoA + oxidized [electron-transfer flavoprotein] + H(+) = 3-(methylsulfanyl)acryloyl-CoA + reduced [electron-transfer flavoprotein]</text>
        <dbReference type="Rhea" id="RHEA:52612"/>
        <dbReference type="Rhea" id="RHEA-COMP:10685"/>
        <dbReference type="Rhea" id="RHEA-COMP:10686"/>
        <dbReference type="ChEBI" id="CHEBI:15378"/>
        <dbReference type="ChEBI" id="CHEBI:57692"/>
        <dbReference type="ChEBI" id="CHEBI:58307"/>
        <dbReference type="ChEBI" id="CHEBI:82815"/>
        <dbReference type="ChEBI" id="CHEBI:84994"/>
        <dbReference type="EC" id="1.3.99.41"/>
    </reaction>
    <physiologicalReaction direction="left-to-right" evidence="6">
        <dbReference type="Rhea" id="RHEA:52613"/>
    </physiologicalReaction>
</comment>
<evidence type="ECO:0000256" key="9">
    <source>
        <dbReference type="ARBA" id="ARBA00069043"/>
    </source>
</evidence>
<dbReference type="Pfam" id="PF02770">
    <property type="entry name" value="Acyl-CoA_dh_M"/>
    <property type="match status" value="1"/>
</dbReference>
<evidence type="ECO:0000259" key="12">
    <source>
        <dbReference type="Pfam" id="PF02771"/>
    </source>
</evidence>
<comment type="function">
    <text evidence="7">Involved in the assimilation of dimethylsulphoniopropionate (DMSP), an important compound in the fixation of carbon in marine phytoplankton, by mediating the conversion of 3-(methylthio)propanoyl-CoA (MMPA-CoA) to 3-(methylthio)acryloyl-CoA (MTA-CoA).</text>
</comment>
<dbReference type="Gene3D" id="1.10.540.10">
    <property type="entry name" value="Acyl-CoA dehydrogenase/oxidase, N-terminal domain"/>
    <property type="match status" value="1"/>
</dbReference>
<feature type="domain" description="Acetyl-CoA dehydrogenase-like C-terminal" evidence="13">
    <location>
        <begin position="482"/>
        <end position="589"/>
    </location>
</feature>
<dbReference type="InterPro" id="IPR037069">
    <property type="entry name" value="AcylCoA_DH/ox_N_sf"/>
</dbReference>
<sequence length="596" mass="63958">MSAQASHCSHYQPPLQDIRFVQQHWLGAEADWRRMPAHDALDQETADMVVEAAGRFCADVLAPLNGPADLQGCRLEEGRVRTPDGFPEAYAAFVEAGWPALACAPEAGGQGLPQLLDAALHEMLASANHGWTMYPGILHGAYACLHAHGDEHLRTTYLPHIVSGRWLATMCLTEPQAGSDLGLLRSQARPRGDGSYRLDGSKIFISGGDQDMSENIVHLVLARLPDAPAGTRGLSLFLAPRGIPQDGGGFLPNAIHCDGIEKKMGIKGSATCAMRFEGAQAWLVGQPHQGLAAMFVMMNSARLHVGLQGLGHAEMAWQLARAYAAERRQMRAQPRPADAQGPADPIALQPAVQRMLADLRVWTEGMRAIAGWVAHQLDLAEQAPDAQERAQAHALASLLTPVVKSFFTERGFALASEALQVFGGYGYVHEYRIEQTLRDARIAMIYEGTNQIQALDLLQRKVAASGGAALAPLLAALREEAAACEAAGMEPGLAGALRSWSDRTEALTGALCACAAGDAPLLARCAEDYLRLVGTLCMAFAWARAARVSQPLADPALRRSKADSAAWFFAHGLLDAEHWLRRTESAARTPLPAAVA</sequence>
<dbReference type="InterPro" id="IPR006091">
    <property type="entry name" value="Acyl-CoA_Oxase/DH_mid-dom"/>
</dbReference>
<evidence type="ECO:0000256" key="5">
    <source>
        <dbReference type="ARBA" id="ARBA00023002"/>
    </source>
</evidence>
<dbReference type="GO" id="GO:0050660">
    <property type="term" value="F:flavin adenine dinucleotide binding"/>
    <property type="evidence" value="ECO:0007669"/>
    <property type="project" value="InterPro"/>
</dbReference>
<evidence type="ECO:0000256" key="6">
    <source>
        <dbReference type="ARBA" id="ARBA00051388"/>
    </source>
</evidence>
<dbReference type="EMBL" id="CP065668">
    <property type="protein sequence ID" value="QPS10242.1"/>
    <property type="molecule type" value="Genomic_DNA"/>
</dbReference>
<evidence type="ECO:0000256" key="7">
    <source>
        <dbReference type="ARBA" id="ARBA00058683"/>
    </source>
</evidence>
<comment type="cofactor">
    <cofactor evidence="1">
        <name>FAD</name>
        <dbReference type="ChEBI" id="CHEBI:57692"/>
    </cofactor>
</comment>
<dbReference type="InterPro" id="IPR013786">
    <property type="entry name" value="AcylCoA_DH/ox_N"/>
</dbReference>
<dbReference type="SUPFAM" id="SSF47203">
    <property type="entry name" value="Acyl-CoA dehydrogenase C-terminal domain-like"/>
    <property type="match status" value="1"/>
</dbReference>
<evidence type="ECO:0000313" key="14">
    <source>
        <dbReference type="EMBL" id="QPS10242.1"/>
    </source>
</evidence>
<evidence type="ECO:0000256" key="3">
    <source>
        <dbReference type="ARBA" id="ARBA00022630"/>
    </source>
</evidence>
<dbReference type="SUPFAM" id="SSF56645">
    <property type="entry name" value="Acyl-CoA dehydrogenase NM domain-like"/>
    <property type="match status" value="1"/>
</dbReference>
<dbReference type="Pfam" id="PF02771">
    <property type="entry name" value="Acyl-CoA_dh_N"/>
    <property type="match status" value="1"/>
</dbReference>
<keyword evidence="4" id="KW-0274">FAD</keyword>
<name>A0A7T2W1C2_DELAC</name>
<proteinExistence type="inferred from homology"/>
<dbReference type="Gene3D" id="2.40.110.10">
    <property type="entry name" value="Butyryl-CoA Dehydrogenase, subunit A, domain 2"/>
    <property type="match status" value="1"/>
</dbReference>
<dbReference type="AlphaFoldDB" id="A0A7T2W1C2"/>
<organism evidence="14 15">
    <name type="scientific">Delftia acidovorans</name>
    <name type="common">Pseudomonas acidovorans</name>
    <name type="synonym">Comamonas acidovorans</name>
    <dbReference type="NCBI Taxonomy" id="80866"/>
    <lineage>
        <taxon>Bacteria</taxon>
        <taxon>Pseudomonadati</taxon>
        <taxon>Pseudomonadota</taxon>
        <taxon>Betaproteobacteria</taxon>
        <taxon>Burkholderiales</taxon>
        <taxon>Comamonadaceae</taxon>
        <taxon>Delftia</taxon>
    </lineage>
</organism>
<accession>A0A7T2W1C2</accession>
<feature type="domain" description="Acyl-CoA dehydrogenase/oxidase C-terminal" evidence="10">
    <location>
        <begin position="289"/>
        <end position="460"/>
    </location>
</feature>
<dbReference type="RefSeq" id="WP_197956816.1">
    <property type="nucleotide sequence ID" value="NZ_CP065668.1"/>
</dbReference>
<dbReference type="Pfam" id="PF00441">
    <property type="entry name" value="Acyl-CoA_dh_1"/>
    <property type="match status" value="1"/>
</dbReference>
<dbReference type="FunFam" id="2.40.110.10:FF:000031">
    <property type="entry name" value="Acyl-CoA dehydrogenase, putative"/>
    <property type="match status" value="1"/>
</dbReference>
<dbReference type="PANTHER" id="PTHR42803:SF1">
    <property type="entry name" value="BROAD-SPECIFICITY LINEAR ACYL-COA DEHYDROGENASE FADE5"/>
    <property type="match status" value="1"/>
</dbReference>
<comment type="similarity">
    <text evidence="2">Belongs to the acyl-CoA dehydrogenase family.</text>
</comment>
<dbReference type="Proteomes" id="UP000594778">
    <property type="component" value="Chromosome"/>
</dbReference>
<dbReference type="EC" id="1.3.99.41" evidence="8"/>
<evidence type="ECO:0000256" key="1">
    <source>
        <dbReference type="ARBA" id="ARBA00001974"/>
    </source>
</evidence>
<evidence type="ECO:0000259" key="10">
    <source>
        <dbReference type="Pfam" id="PF00441"/>
    </source>
</evidence>
<evidence type="ECO:0000256" key="2">
    <source>
        <dbReference type="ARBA" id="ARBA00009347"/>
    </source>
</evidence>
<dbReference type="PANTHER" id="PTHR42803">
    <property type="entry name" value="ACYL-COA DEHYDROGENASE"/>
    <property type="match status" value="1"/>
</dbReference>
<dbReference type="InterPro" id="IPR046373">
    <property type="entry name" value="Acyl-CoA_Oxase/DH_mid-dom_sf"/>
</dbReference>
<evidence type="ECO:0000256" key="4">
    <source>
        <dbReference type="ARBA" id="ARBA00022827"/>
    </source>
</evidence>
<dbReference type="Pfam" id="PF12806">
    <property type="entry name" value="Acyl-CoA_dh_C"/>
    <property type="match status" value="1"/>
</dbReference>
<dbReference type="GO" id="GO:0016627">
    <property type="term" value="F:oxidoreductase activity, acting on the CH-CH group of donors"/>
    <property type="evidence" value="ECO:0007669"/>
    <property type="project" value="InterPro"/>
</dbReference>
<dbReference type="Gene3D" id="1.20.140.10">
    <property type="entry name" value="Butyryl-CoA Dehydrogenase, subunit A, domain 3"/>
    <property type="match status" value="1"/>
</dbReference>